<dbReference type="SUPFAM" id="SSF55073">
    <property type="entry name" value="Nucleotide cyclase"/>
    <property type="match status" value="1"/>
</dbReference>
<organism evidence="6 7">
    <name type="scientific">Vreelandella sulfidaeris</name>
    <dbReference type="NCBI Taxonomy" id="115553"/>
    <lineage>
        <taxon>Bacteria</taxon>
        <taxon>Pseudomonadati</taxon>
        <taxon>Pseudomonadota</taxon>
        <taxon>Gammaproteobacteria</taxon>
        <taxon>Oceanospirillales</taxon>
        <taxon>Halomonadaceae</taxon>
        <taxon>Vreelandella</taxon>
    </lineage>
</organism>
<reference evidence="6 7" key="1">
    <citation type="journal article" date="2019" name="Microbiol. Resour. Announc.">
        <title>Complete Genome Sequence of Halomonas sulfidaeris Strain Esulfide1 Isolated from a Metal Sulfide Rock at a Depth of 2,200 Meters, Obtained Using Nanopore Sequencing.</title>
        <authorList>
            <person name="Saito M."/>
            <person name="Nishigata A."/>
            <person name="Galipon J."/>
            <person name="Arakawa K."/>
        </authorList>
    </citation>
    <scope>NUCLEOTIDE SEQUENCE [LARGE SCALE GENOMIC DNA]</scope>
    <source>
        <strain evidence="6 7">ATCC BAA-803</strain>
    </source>
</reference>
<dbReference type="FunFam" id="3.30.70.270:FF:000001">
    <property type="entry name" value="Diguanylate cyclase domain protein"/>
    <property type="match status" value="1"/>
</dbReference>
<feature type="compositionally biased region" description="Polar residues" evidence="4">
    <location>
        <begin position="312"/>
        <end position="322"/>
    </location>
</feature>
<dbReference type="GO" id="GO:1902201">
    <property type="term" value="P:negative regulation of bacterial-type flagellum-dependent cell motility"/>
    <property type="evidence" value="ECO:0007669"/>
    <property type="project" value="TreeGrafter"/>
</dbReference>
<dbReference type="KEGG" id="hsr:HSBAA_21190"/>
<dbReference type="PANTHER" id="PTHR45138">
    <property type="entry name" value="REGULATORY COMPONENTS OF SENSORY TRANSDUCTION SYSTEM"/>
    <property type="match status" value="1"/>
</dbReference>
<protein>
    <recommendedName>
        <fullName evidence="2">diguanylate cyclase</fullName>
        <ecNumber evidence="2">2.7.7.65</ecNumber>
    </recommendedName>
</protein>
<dbReference type="EMBL" id="AP019514">
    <property type="protein sequence ID" value="BBI60813.1"/>
    <property type="molecule type" value="Genomic_DNA"/>
</dbReference>
<dbReference type="GO" id="GO:0043709">
    <property type="term" value="P:cell adhesion involved in single-species biofilm formation"/>
    <property type="evidence" value="ECO:0007669"/>
    <property type="project" value="TreeGrafter"/>
</dbReference>
<name>A0A455U6I9_9GAMM</name>
<evidence type="ECO:0000256" key="3">
    <source>
        <dbReference type="ARBA" id="ARBA00034247"/>
    </source>
</evidence>
<evidence type="ECO:0000256" key="2">
    <source>
        <dbReference type="ARBA" id="ARBA00012528"/>
    </source>
</evidence>
<dbReference type="CDD" id="cd01949">
    <property type="entry name" value="GGDEF"/>
    <property type="match status" value="1"/>
</dbReference>
<dbReference type="GO" id="GO:0005886">
    <property type="term" value="C:plasma membrane"/>
    <property type="evidence" value="ECO:0007669"/>
    <property type="project" value="TreeGrafter"/>
</dbReference>
<dbReference type="AlphaFoldDB" id="A0A455U6I9"/>
<dbReference type="PROSITE" id="PS50887">
    <property type="entry name" value="GGDEF"/>
    <property type="match status" value="1"/>
</dbReference>
<evidence type="ECO:0000256" key="4">
    <source>
        <dbReference type="SAM" id="MobiDB-lite"/>
    </source>
</evidence>
<dbReference type="NCBIfam" id="TIGR00254">
    <property type="entry name" value="GGDEF"/>
    <property type="match status" value="1"/>
</dbReference>
<dbReference type="GO" id="GO:0052621">
    <property type="term" value="F:diguanylate cyclase activity"/>
    <property type="evidence" value="ECO:0007669"/>
    <property type="project" value="UniProtKB-EC"/>
</dbReference>
<evidence type="ECO:0000259" key="5">
    <source>
        <dbReference type="PROSITE" id="PS50887"/>
    </source>
</evidence>
<comment type="cofactor">
    <cofactor evidence="1">
        <name>Mg(2+)</name>
        <dbReference type="ChEBI" id="CHEBI:18420"/>
    </cofactor>
</comment>
<feature type="domain" description="GGDEF" evidence="5">
    <location>
        <begin position="178"/>
        <end position="314"/>
    </location>
</feature>
<dbReference type="Pfam" id="PF00990">
    <property type="entry name" value="GGDEF"/>
    <property type="match status" value="1"/>
</dbReference>
<proteinExistence type="predicted"/>
<dbReference type="Gene3D" id="3.30.70.270">
    <property type="match status" value="1"/>
</dbReference>
<dbReference type="InterPro" id="IPR000160">
    <property type="entry name" value="GGDEF_dom"/>
</dbReference>
<dbReference type="InterPro" id="IPR050469">
    <property type="entry name" value="Diguanylate_Cyclase"/>
</dbReference>
<dbReference type="InterPro" id="IPR043128">
    <property type="entry name" value="Rev_trsase/Diguanyl_cyclase"/>
</dbReference>
<dbReference type="EC" id="2.7.7.65" evidence="2"/>
<accession>A0A455U6I9</accession>
<gene>
    <name evidence="6" type="ORF">HSBAA_21190</name>
</gene>
<dbReference type="SMART" id="SM00267">
    <property type="entry name" value="GGDEF"/>
    <property type="match status" value="1"/>
</dbReference>
<dbReference type="Pfam" id="PF12860">
    <property type="entry name" value="PAS_7"/>
    <property type="match status" value="1"/>
</dbReference>
<evidence type="ECO:0000313" key="6">
    <source>
        <dbReference type="EMBL" id="BBI60813.1"/>
    </source>
</evidence>
<dbReference type="Proteomes" id="UP000320231">
    <property type="component" value="Chromosome"/>
</dbReference>
<feature type="region of interest" description="Disordered" evidence="4">
    <location>
        <begin position="310"/>
        <end position="329"/>
    </location>
</feature>
<dbReference type="PANTHER" id="PTHR45138:SF9">
    <property type="entry name" value="DIGUANYLATE CYCLASE DGCM-RELATED"/>
    <property type="match status" value="1"/>
</dbReference>
<sequence>MASSSSDSSGLLDIILPATARLFDYSGAAISLFDDQDRLLYANTCYYNLICYKWGTLPTWPDIVRDNYARGQGLIADTDDIELWIQTVLAKRRTQTYRQFEIDAWDGRWLLMTETWIPDVGLLGIGVDITLAKNITTTLKQEYQNALVRAETDQLTDLGNRRALESLRKFLLSKEPRLQVTALMIDIDQFKPYNDTLGHLQGDQCLQQVAGVIRGSIKMSESYPIRLGGDEFLVLILDAPLSIAQQLAQRIKNRMRISAITHPATGSGLVTLSMGLASREIADSTCFTSLLKAADDALYQAKRNGRDCITSPMETSGSQHPLNSHLEAP</sequence>
<evidence type="ECO:0000256" key="1">
    <source>
        <dbReference type="ARBA" id="ARBA00001946"/>
    </source>
</evidence>
<comment type="catalytic activity">
    <reaction evidence="3">
        <text>2 GTP = 3',3'-c-di-GMP + 2 diphosphate</text>
        <dbReference type="Rhea" id="RHEA:24898"/>
        <dbReference type="ChEBI" id="CHEBI:33019"/>
        <dbReference type="ChEBI" id="CHEBI:37565"/>
        <dbReference type="ChEBI" id="CHEBI:58805"/>
        <dbReference type="EC" id="2.7.7.65"/>
    </reaction>
</comment>
<dbReference type="InterPro" id="IPR029787">
    <property type="entry name" value="Nucleotide_cyclase"/>
</dbReference>
<evidence type="ECO:0000313" key="7">
    <source>
        <dbReference type="Proteomes" id="UP000320231"/>
    </source>
</evidence>